<protein>
    <submittedName>
        <fullName evidence="1">Uncharacterized protein</fullName>
    </submittedName>
</protein>
<dbReference type="AlphaFoldDB" id="A0A835A725"/>
<sequence>MDNLKGIVEIELCACKKLEKLPAVWQLPSLKVLCLQKLTNFETWCEVQGQKPRFPVLEKLLIRECESLTALPKVTFPELREMSLSDMAMFERWEAGEESLGEHVIFPQLEKLSISFCKSLAAFPRASVISPPFGGAETECRSAFPALRELKLVVLETLERWEAGEGTPREDLIFHWLEKLTIIDCPELTTLPEAPKLSVFKVGVSQQLLSVHAASRYIASLSRLELFVDDAETESVVEQITSSELVHGKDKWG</sequence>
<dbReference type="EMBL" id="JACEFO010002497">
    <property type="protein sequence ID" value="KAF8657449.1"/>
    <property type="molecule type" value="Genomic_DNA"/>
</dbReference>
<accession>A0A835A725</accession>
<comment type="caution">
    <text evidence="1">The sequence shown here is derived from an EMBL/GenBank/DDBJ whole genome shotgun (WGS) entry which is preliminary data.</text>
</comment>
<evidence type="ECO:0000313" key="1">
    <source>
        <dbReference type="EMBL" id="KAF8657449.1"/>
    </source>
</evidence>
<name>A0A835A725_9POAL</name>
<proteinExistence type="predicted"/>
<organism evidence="1 2">
    <name type="scientific">Digitaria exilis</name>
    <dbReference type="NCBI Taxonomy" id="1010633"/>
    <lineage>
        <taxon>Eukaryota</taxon>
        <taxon>Viridiplantae</taxon>
        <taxon>Streptophyta</taxon>
        <taxon>Embryophyta</taxon>
        <taxon>Tracheophyta</taxon>
        <taxon>Spermatophyta</taxon>
        <taxon>Magnoliopsida</taxon>
        <taxon>Liliopsida</taxon>
        <taxon>Poales</taxon>
        <taxon>Poaceae</taxon>
        <taxon>PACMAD clade</taxon>
        <taxon>Panicoideae</taxon>
        <taxon>Panicodae</taxon>
        <taxon>Paniceae</taxon>
        <taxon>Anthephorinae</taxon>
        <taxon>Digitaria</taxon>
    </lineage>
</organism>
<dbReference type="Proteomes" id="UP000636709">
    <property type="component" value="Unassembled WGS sequence"/>
</dbReference>
<dbReference type="PANTHER" id="PTHR15140">
    <property type="entry name" value="TUBULIN-SPECIFIC CHAPERONE E"/>
    <property type="match status" value="1"/>
</dbReference>
<gene>
    <name evidence="1" type="ORF">HU200_060009</name>
</gene>
<keyword evidence="2" id="KW-1185">Reference proteome</keyword>
<dbReference type="InterPro" id="IPR032675">
    <property type="entry name" value="LRR_dom_sf"/>
</dbReference>
<dbReference type="Gene3D" id="3.80.10.10">
    <property type="entry name" value="Ribonuclease Inhibitor"/>
    <property type="match status" value="1"/>
</dbReference>
<evidence type="ECO:0000313" key="2">
    <source>
        <dbReference type="Proteomes" id="UP000636709"/>
    </source>
</evidence>
<reference evidence="1" key="1">
    <citation type="submission" date="2020-07" db="EMBL/GenBank/DDBJ databases">
        <title>Genome sequence and genetic diversity analysis of an under-domesticated orphan crop, white fonio (Digitaria exilis).</title>
        <authorList>
            <person name="Bennetzen J.L."/>
            <person name="Chen S."/>
            <person name="Ma X."/>
            <person name="Wang X."/>
            <person name="Yssel A.E.J."/>
            <person name="Chaluvadi S.R."/>
            <person name="Johnson M."/>
            <person name="Gangashetty P."/>
            <person name="Hamidou F."/>
            <person name="Sanogo M.D."/>
            <person name="Zwaenepoel A."/>
            <person name="Wallace J."/>
            <person name="Van De Peer Y."/>
            <person name="Van Deynze A."/>
        </authorList>
    </citation>
    <scope>NUCLEOTIDE SEQUENCE</scope>
    <source>
        <tissue evidence="1">Leaves</tissue>
    </source>
</reference>
<dbReference type="SUPFAM" id="SSF52058">
    <property type="entry name" value="L domain-like"/>
    <property type="match status" value="1"/>
</dbReference>
<dbReference type="PANTHER" id="PTHR15140:SF37">
    <property type="entry name" value="UBIQUITIN-LIKE DOMAIN-CONTAINING PROTEIN"/>
    <property type="match status" value="1"/>
</dbReference>
<dbReference type="OrthoDB" id="694293at2759"/>